<protein>
    <submittedName>
        <fullName evidence="1">Orphan protein</fullName>
    </submittedName>
</protein>
<accession>Q3IC87</accession>
<sequence length="41" mass="4853">MKVDTISLYFVNKDCLNKLRKVEFYSPFLIQLIAINLQYIG</sequence>
<reference evidence="1 2" key="1">
    <citation type="journal article" date="2005" name="Genome Res.">
        <title>Coping with cold: the genome of the versatile marine Antarctica bacterium Pseudoalteromonas haloplanktis TAC125.</title>
        <authorList>
            <person name="Medigue C."/>
            <person name="Krin E."/>
            <person name="Pascal G."/>
            <person name="Barbe V."/>
            <person name="Bernsel A."/>
            <person name="Bertin P."/>
            <person name="Cheung F."/>
            <person name="Cruveiller S."/>
            <person name="Damico S."/>
            <person name="Duilio A."/>
            <person name="Fang G."/>
            <person name="Feller G."/>
            <person name="Mangenot S."/>
            <person name="Marino G."/>
            <person name="Nilsson J."/>
            <person name="Parilli E."/>
            <person name="Rocha E."/>
            <person name="Rouy Z."/>
            <person name="Sekowska A."/>
            <person name="Tutino M.L."/>
            <person name="Vallenet D."/>
            <person name="von Heijne G."/>
            <person name="Danchin A."/>
        </authorList>
    </citation>
    <scope>NUCLEOTIDE SEQUENCE [LARGE SCALE GENOMIC DNA]</scope>
    <source>
        <strain evidence="2">TAC 125</strain>
    </source>
</reference>
<dbReference type="STRING" id="326442.PSHAb0430"/>
<keyword evidence="2" id="KW-1185">Reference proteome</keyword>
<proteinExistence type="predicted"/>
<organism evidence="1 2">
    <name type="scientific">Pseudoalteromonas translucida (strain TAC 125)</name>
    <dbReference type="NCBI Taxonomy" id="326442"/>
    <lineage>
        <taxon>Bacteria</taxon>
        <taxon>Pseudomonadati</taxon>
        <taxon>Pseudomonadota</taxon>
        <taxon>Gammaproteobacteria</taxon>
        <taxon>Alteromonadales</taxon>
        <taxon>Pseudoalteromonadaceae</taxon>
        <taxon>Pseudoalteromonas</taxon>
    </lineage>
</organism>
<dbReference type="EMBL" id="CR954247">
    <property type="protein sequence ID" value="CAI89467.1"/>
    <property type="molecule type" value="Genomic_DNA"/>
</dbReference>
<dbReference type="KEGG" id="pha:PSHAb0430"/>
<gene>
    <name evidence="1" type="ordered locus">PSHAb0430</name>
</gene>
<dbReference type="AlphaFoldDB" id="Q3IC87"/>
<name>Q3IC87_PSET1</name>
<evidence type="ECO:0000313" key="2">
    <source>
        <dbReference type="Proteomes" id="UP000006843"/>
    </source>
</evidence>
<evidence type="ECO:0000313" key="1">
    <source>
        <dbReference type="EMBL" id="CAI89467.1"/>
    </source>
</evidence>
<dbReference type="Proteomes" id="UP000006843">
    <property type="component" value="Chromosome II"/>
</dbReference>
<dbReference type="HOGENOM" id="CLU_3275329_0_0_6"/>